<dbReference type="CDD" id="cd02440">
    <property type="entry name" value="AdoMet_MTases"/>
    <property type="match status" value="1"/>
</dbReference>
<evidence type="ECO:0000259" key="2">
    <source>
        <dbReference type="Pfam" id="PF13649"/>
    </source>
</evidence>
<dbReference type="Gene3D" id="3.40.50.150">
    <property type="entry name" value="Vaccinia Virus protein VP39"/>
    <property type="match status" value="1"/>
</dbReference>
<protein>
    <recommendedName>
        <fullName evidence="2">Methyltransferase domain-containing protein</fullName>
    </recommendedName>
</protein>
<dbReference type="EMBL" id="UINC01003577">
    <property type="protein sequence ID" value="SVA07519.1"/>
    <property type="molecule type" value="Genomic_DNA"/>
</dbReference>
<evidence type="ECO:0000256" key="1">
    <source>
        <dbReference type="ARBA" id="ARBA00022679"/>
    </source>
</evidence>
<keyword evidence="1" id="KW-0808">Transferase</keyword>
<evidence type="ECO:0000313" key="3">
    <source>
        <dbReference type="EMBL" id="SVA07519.1"/>
    </source>
</evidence>
<reference evidence="3" key="1">
    <citation type="submission" date="2018-05" db="EMBL/GenBank/DDBJ databases">
        <authorList>
            <person name="Lanie J.A."/>
            <person name="Ng W.-L."/>
            <person name="Kazmierczak K.M."/>
            <person name="Andrzejewski T.M."/>
            <person name="Davidsen T.M."/>
            <person name="Wayne K.J."/>
            <person name="Tettelin H."/>
            <person name="Glass J.I."/>
            <person name="Rusch D."/>
            <person name="Podicherti R."/>
            <person name="Tsui H.-C.T."/>
            <person name="Winkler M.E."/>
        </authorList>
    </citation>
    <scope>NUCLEOTIDE SEQUENCE</scope>
</reference>
<proteinExistence type="predicted"/>
<dbReference type="Pfam" id="PF13649">
    <property type="entry name" value="Methyltransf_25"/>
    <property type="match status" value="1"/>
</dbReference>
<organism evidence="3">
    <name type="scientific">marine metagenome</name>
    <dbReference type="NCBI Taxonomy" id="408172"/>
    <lineage>
        <taxon>unclassified sequences</taxon>
        <taxon>metagenomes</taxon>
        <taxon>ecological metagenomes</taxon>
    </lineage>
</organism>
<feature type="domain" description="Methyltransferase" evidence="2">
    <location>
        <begin position="52"/>
        <end position="149"/>
    </location>
</feature>
<dbReference type="SUPFAM" id="SSF53335">
    <property type="entry name" value="S-adenosyl-L-methionine-dependent methyltransferases"/>
    <property type="match status" value="1"/>
</dbReference>
<dbReference type="InterPro" id="IPR029063">
    <property type="entry name" value="SAM-dependent_MTases_sf"/>
</dbReference>
<dbReference type="InterPro" id="IPR041698">
    <property type="entry name" value="Methyltransf_25"/>
</dbReference>
<dbReference type="AlphaFoldDB" id="A0A381SVP6"/>
<dbReference type="PANTHER" id="PTHR43861">
    <property type="entry name" value="TRANS-ACONITATE 2-METHYLTRANSFERASE-RELATED"/>
    <property type="match status" value="1"/>
</dbReference>
<gene>
    <name evidence="3" type="ORF">METZ01_LOCUS60373</name>
</gene>
<accession>A0A381SVP6</accession>
<dbReference type="GO" id="GO:0016740">
    <property type="term" value="F:transferase activity"/>
    <property type="evidence" value="ECO:0007669"/>
    <property type="project" value="UniProtKB-KW"/>
</dbReference>
<name>A0A381SVP6_9ZZZZ</name>
<sequence>MVLSTASTAHARVRPEYDRFADIYAIWTDTAASTRANLPFYVDACVAADPPVVELGVGDGRIAVEVAKRGVQVTGIDASPAMLRLCRARAERAGVGEQVRTFEADFRDFTLAEPASLITLPYHSLGHLTGLDDKQLAMRQIFSQLRPGGQFIFDDFLVTPALLAHMRQVQLRASYRSSEGQDALLWVTSLVDESSQSLTVVTWEDLLDDEGRLARRQYRQLSLSWLQPAQTRQLLTDAGFEIDACYGNFEQAPFDGTTAQEQVWIARKPS</sequence>